<organism evidence="2 3">
    <name type="scientific">Gigaspora margarita</name>
    <dbReference type="NCBI Taxonomy" id="4874"/>
    <lineage>
        <taxon>Eukaryota</taxon>
        <taxon>Fungi</taxon>
        <taxon>Fungi incertae sedis</taxon>
        <taxon>Mucoromycota</taxon>
        <taxon>Glomeromycotina</taxon>
        <taxon>Glomeromycetes</taxon>
        <taxon>Diversisporales</taxon>
        <taxon>Gigasporaceae</taxon>
        <taxon>Gigaspora</taxon>
    </lineage>
</organism>
<evidence type="ECO:0000256" key="1">
    <source>
        <dbReference type="SAM" id="MobiDB-lite"/>
    </source>
</evidence>
<evidence type="ECO:0000313" key="2">
    <source>
        <dbReference type="EMBL" id="KAF0449986.1"/>
    </source>
</evidence>
<feature type="region of interest" description="Disordered" evidence="1">
    <location>
        <begin position="37"/>
        <end position="57"/>
    </location>
</feature>
<keyword evidence="3" id="KW-1185">Reference proteome</keyword>
<evidence type="ECO:0000313" key="3">
    <source>
        <dbReference type="Proteomes" id="UP000439903"/>
    </source>
</evidence>
<accession>A0A8H3XD19</accession>
<dbReference type="AlphaFoldDB" id="A0A8H3XD19"/>
<protein>
    <submittedName>
        <fullName evidence="2">Uncharacterized protein</fullName>
    </submittedName>
</protein>
<dbReference type="EMBL" id="WTPW01001194">
    <property type="protein sequence ID" value="KAF0449986.1"/>
    <property type="molecule type" value="Genomic_DNA"/>
</dbReference>
<reference evidence="2 3" key="1">
    <citation type="journal article" date="2019" name="Environ. Microbiol.">
        <title>At the nexus of three kingdoms: the genome of the mycorrhizal fungus Gigaspora margarita provides insights into plant, endobacterial and fungal interactions.</title>
        <authorList>
            <person name="Venice F."/>
            <person name="Ghignone S."/>
            <person name="Salvioli di Fossalunga A."/>
            <person name="Amselem J."/>
            <person name="Novero M."/>
            <person name="Xianan X."/>
            <person name="Sedzielewska Toro K."/>
            <person name="Morin E."/>
            <person name="Lipzen A."/>
            <person name="Grigoriev I.V."/>
            <person name="Henrissat B."/>
            <person name="Martin F.M."/>
            <person name="Bonfante P."/>
        </authorList>
    </citation>
    <scope>NUCLEOTIDE SEQUENCE [LARGE SCALE GENOMIC DNA]</scope>
    <source>
        <strain evidence="2 3">BEG34</strain>
    </source>
</reference>
<proteinExistence type="predicted"/>
<gene>
    <name evidence="2" type="ORF">F8M41_002273</name>
</gene>
<name>A0A8H3XD19_GIGMA</name>
<comment type="caution">
    <text evidence="2">The sequence shown here is derived from an EMBL/GenBank/DDBJ whole genome shotgun (WGS) entry which is preliminary data.</text>
</comment>
<sequence>MHGKDGLPGNSGYNGGQFYAKGRNFINLSSLTIDISGGDGGKGQDGGNGADGLDGQEGGNGGRGFFFGDVGSYGSVWIEIFFLEEPSTIEERPTIIFFYNIKGMDGERGSPFFFGKDGPKFQGIGY</sequence>
<dbReference type="Proteomes" id="UP000439903">
    <property type="component" value="Unassembled WGS sequence"/>
</dbReference>